<dbReference type="InterPro" id="IPR014985">
    <property type="entry name" value="WbqC"/>
</dbReference>
<dbReference type="Pfam" id="PF08889">
    <property type="entry name" value="WbqC"/>
    <property type="match status" value="1"/>
</dbReference>
<gene>
    <name evidence="1" type="ORF">L0U88_09365</name>
</gene>
<evidence type="ECO:0000313" key="1">
    <source>
        <dbReference type="EMBL" id="MCF1714833.1"/>
    </source>
</evidence>
<comment type="caution">
    <text evidence="1">The sequence shown here is derived from an EMBL/GenBank/DDBJ whole genome shotgun (WGS) entry which is preliminary data.</text>
</comment>
<dbReference type="Proteomes" id="UP001200145">
    <property type="component" value="Unassembled WGS sequence"/>
</dbReference>
<dbReference type="EMBL" id="JAKEVY010000002">
    <property type="protein sequence ID" value="MCF1714833.1"/>
    <property type="molecule type" value="Genomic_DNA"/>
</dbReference>
<proteinExistence type="predicted"/>
<keyword evidence="2" id="KW-1185">Reference proteome</keyword>
<sequence length="167" mass="19566">MSFRNRTMIAGATGPLRLSVPIVDGRNERQFYKEVKLVDGRWRMEHFRAIVSCYNRSPWFEYYRDEMSELFQHPFEYLFDWNLHCHEWVVKKLGLENPFKITNGDELITGDFENAVNEFAPGTYSNQINLPVYTQVFKEKTGFIAGLSILDLLFCEGPSAVVWLKEP</sequence>
<organism evidence="1 2">
    <name type="scientific">Flavihumibacter fluminis</name>
    <dbReference type="NCBI Taxonomy" id="2909236"/>
    <lineage>
        <taxon>Bacteria</taxon>
        <taxon>Pseudomonadati</taxon>
        <taxon>Bacteroidota</taxon>
        <taxon>Chitinophagia</taxon>
        <taxon>Chitinophagales</taxon>
        <taxon>Chitinophagaceae</taxon>
        <taxon>Flavihumibacter</taxon>
    </lineage>
</organism>
<protein>
    <submittedName>
        <fullName evidence="1">WbqC family protein</fullName>
    </submittedName>
</protein>
<reference evidence="1 2" key="1">
    <citation type="submission" date="2022-01" db="EMBL/GenBank/DDBJ databases">
        <title>Flavihumibacter sp. nov., isolated from sediment of a river.</title>
        <authorList>
            <person name="Liu H."/>
        </authorList>
    </citation>
    <scope>NUCLEOTIDE SEQUENCE [LARGE SCALE GENOMIC DNA]</scope>
    <source>
        <strain evidence="1 2">RY-1</strain>
    </source>
</reference>
<evidence type="ECO:0000313" key="2">
    <source>
        <dbReference type="Proteomes" id="UP001200145"/>
    </source>
</evidence>
<accession>A0ABS9BIH2</accession>
<name>A0ABS9BIH2_9BACT</name>